<name>U7R330_PHOTE</name>
<dbReference type="AlphaFoldDB" id="U7R330"/>
<dbReference type="EMBL" id="AXDT01000093">
    <property type="protein sequence ID" value="ERT13061.1"/>
    <property type="molecule type" value="Genomic_DNA"/>
</dbReference>
<evidence type="ECO:0000259" key="1">
    <source>
        <dbReference type="Pfam" id="PF06744"/>
    </source>
</evidence>
<dbReference type="InterPro" id="IPR010623">
    <property type="entry name" value="IcmF_C"/>
</dbReference>
<dbReference type="InterPro" id="IPR053156">
    <property type="entry name" value="T6SS_TssM-like"/>
</dbReference>
<reference evidence="4 5" key="1">
    <citation type="submission" date="2013-10" db="EMBL/GenBank/DDBJ databases">
        <title>Whole Genome Shotgun Sequence of Photorhabdus temperata J3.</title>
        <authorList>
            <person name="Park G.-S."/>
            <person name="Hong S.-J."/>
            <person name="Shin J.-H."/>
        </authorList>
    </citation>
    <scope>NUCLEOTIDE SEQUENCE [LARGE SCALE GENOMIC DNA]</scope>
    <source>
        <strain evidence="4 5">J3</strain>
    </source>
</reference>
<evidence type="ECO:0000259" key="3">
    <source>
        <dbReference type="Pfam" id="PF21070"/>
    </source>
</evidence>
<dbReference type="PATRIC" id="fig|1389415.4.peg.2197"/>
<proteinExistence type="predicted"/>
<feature type="domain" description="Type VI secretion system component TssM1 helical" evidence="3">
    <location>
        <begin position="416"/>
        <end position="519"/>
    </location>
</feature>
<evidence type="ECO:0000313" key="4">
    <source>
        <dbReference type="EMBL" id="ERT13061.1"/>
    </source>
</evidence>
<feature type="domain" description="Type VI secretion system IcmF C-terminal" evidence="1">
    <location>
        <begin position="525"/>
        <end position="629"/>
    </location>
</feature>
<protein>
    <recommendedName>
        <fullName evidence="6">Type VI secretion protein VasK</fullName>
    </recommendedName>
</protein>
<sequence length="655" mass="73250">MRDEVARRLHQRLVAWVNLPSDSPQRRKLSQRAYHQLKAYLMMAQPEKANADFMSRILVAEWPHREGVTDGLWQNTGASLLAFYARNLPQHPEWKIPVDRPLVSEVRQILLNQLGQRNADATLYQKVLQQVAHSYGDLRLEQMTGGTDAGQLLTATGVVPGMFTRQAWEGQVRKAIEAVAASRREDIDWVLSDGHQPVSDAVSPAALKARLTERYFTDFSGAWLNFLNSLRWHKAHNLSDTIDQLTLMADVRQSPLIALMNTLAYQGETGQQDPALSDSLVKSAQNLFRKNSAPEIEPQGGPPGPMDKTFGPLLALMGKSRSQDMMATDSALSLQTFLTRVTRVRLKLQQIANTDDPQEKMQALAQAVFQGKSVDLTDTQEYGSLMAASLGAEWSGFGQTVFAQPLTQAWQMVLQPAQASLNAQWQDAVVSDWRAAFSGRYPFVEAQDEVSLPMLGQFVQADSGRIEQFLHRQLGGLLHKEGKRWVADNAGSEGLHFNPAFLTAINQLSQLSDGVFANGGQGLRFELRAKPERDVAETDLTIDGQTLRYFNQMESWQRLRWPGDRDNPGVVLTWTGVNTGARLFGDYSGDWGLIRWLEQAQVKVLEKSRYRLTFTTPEGVPLTWVLRTEQDTGPLALLKLKGFQLPAEIFSVKGE</sequence>
<dbReference type="Pfam" id="PF21070">
    <property type="entry name" value="IcmF_helical"/>
    <property type="match status" value="1"/>
</dbReference>
<accession>U7R330</accession>
<feature type="domain" description="IcmF-related" evidence="2">
    <location>
        <begin position="2"/>
        <end position="266"/>
    </location>
</feature>
<dbReference type="PANTHER" id="PTHR36153:SF1">
    <property type="entry name" value="TYPE VI SECRETION SYSTEM COMPONENT TSSM1"/>
    <property type="match status" value="1"/>
</dbReference>
<evidence type="ECO:0000259" key="2">
    <source>
        <dbReference type="Pfam" id="PF06761"/>
    </source>
</evidence>
<dbReference type="PANTHER" id="PTHR36153">
    <property type="entry name" value="INNER MEMBRANE PROTEIN-RELATED"/>
    <property type="match status" value="1"/>
</dbReference>
<dbReference type="InterPro" id="IPR048677">
    <property type="entry name" value="TssM1_hel"/>
</dbReference>
<evidence type="ECO:0008006" key="6">
    <source>
        <dbReference type="Google" id="ProtNLM"/>
    </source>
</evidence>
<keyword evidence="5" id="KW-1185">Reference proteome</keyword>
<comment type="caution">
    <text evidence="4">The sequence shown here is derived from an EMBL/GenBank/DDBJ whole genome shotgun (WGS) entry which is preliminary data.</text>
</comment>
<dbReference type="InterPro" id="IPR009612">
    <property type="entry name" value="IcmF-rel"/>
</dbReference>
<dbReference type="Proteomes" id="UP000017133">
    <property type="component" value="Unassembled WGS sequence"/>
</dbReference>
<evidence type="ECO:0000313" key="5">
    <source>
        <dbReference type="Proteomes" id="UP000017133"/>
    </source>
</evidence>
<dbReference type="Pfam" id="PF06761">
    <property type="entry name" value="IcmF-related"/>
    <property type="match status" value="1"/>
</dbReference>
<dbReference type="Pfam" id="PF06744">
    <property type="entry name" value="IcmF_C"/>
    <property type="match status" value="1"/>
</dbReference>
<gene>
    <name evidence="4" type="ORF">O185_10950</name>
</gene>
<organism evidence="4 5">
    <name type="scientific">Photorhabdus temperata J3</name>
    <dbReference type="NCBI Taxonomy" id="1389415"/>
    <lineage>
        <taxon>Bacteria</taxon>
        <taxon>Pseudomonadati</taxon>
        <taxon>Pseudomonadota</taxon>
        <taxon>Gammaproteobacteria</taxon>
        <taxon>Enterobacterales</taxon>
        <taxon>Morganellaceae</taxon>
        <taxon>Photorhabdus</taxon>
    </lineage>
</organism>